<dbReference type="CDD" id="cd10230">
    <property type="entry name" value="ASKHA_NBD_HSP70_HYOU1"/>
    <property type="match status" value="1"/>
</dbReference>
<dbReference type="GO" id="GO:0030968">
    <property type="term" value="P:endoplasmic reticulum unfolded protein response"/>
    <property type="evidence" value="ECO:0007669"/>
    <property type="project" value="TreeGrafter"/>
</dbReference>
<evidence type="ECO:0000256" key="6">
    <source>
        <dbReference type="SAM" id="MobiDB-lite"/>
    </source>
</evidence>
<evidence type="ECO:0000256" key="5">
    <source>
        <dbReference type="ARBA" id="ARBA00023186"/>
    </source>
</evidence>
<feature type="signal peptide" evidence="7">
    <location>
        <begin position="1"/>
        <end position="18"/>
    </location>
</feature>
<evidence type="ECO:0000313" key="8">
    <source>
        <dbReference type="EMBL" id="KAG7727108.1"/>
    </source>
</evidence>
<dbReference type="EMBL" id="JAHLUH010000007">
    <property type="protein sequence ID" value="KAG7727108.1"/>
    <property type="molecule type" value="Genomic_DNA"/>
</dbReference>
<dbReference type="PROSITE" id="PS01036">
    <property type="entry name" value="HSP70_3"/>
    <property type="match status" value="1"/>
</dbReference>
<gene>
    <name evidence="8" type="ORF">KL933_002817</name>
</gene>
<dbReference type="FunFam" id="3.90.640.10:FF:000003">
    <property type="entry name" value="Molecular chaperone DnaK"/>
    <property type="match status" value="1"/>
</dbReference>
<dbReference type="Gene3D" id="3.90.640.10">
    <property type="entry name" value="Actin, Chain A, domain 4"/>
    <property type="match status" value="1"/>
</dbReference>
<dbReference type="Gene3D" id="1.20.1270.10">
    <property type="match status" value="1"/>
</dbReference>
<dbReference type="Pfam" id="PF00012">
    <property type="entry name" value="HSP70"/>
    <property type="match status" value="1"/>
</dbReference>
<dbReference type="Gene3D" id="3.30.30.30">
    <property type="match status" value="1"/>
</dbReference>
<dbReference type="InterPro" id="IPR018181">
    <property type="entry name" value="Heat_shock_70_CS"/>
</dbReference>
<dbReference type="GO" id="GO:0005524">
    <property type="term" value="F:ATP binding"/>
    <property type="evidence" value="ECO:0007669"/>
    <property type="project" value="UniProtKB-KW"/>
</dbReference>
<feature type="chain" id="PRO_5042999637" evidence="7">
    <location>
        <begin position="19"/>
        <end position="806"/>
    </location>
</feature>
<dbReference type="PANTHER" id="PTHR45639:SF3">
    <property type="entry name" value="HYPOXIA UP-REGULATED PROTEIN 1"/>
    <property type="match status" value="1"/>
</dbReference>
<keyword evidence="3" id="KW-0547">Nucleotide-binding</keyword>
<evidence type="ECO:0000256" key="3">
    <source>
        <dbReference type="ARBA" id="ARBA00022741"/>
    </source>
</evidence>
<protein>
    <submittedName>
        <fullName evidence="8">Uncharacterized protein</fullName>
    </submittedName>
</protein>
<proteinExistence type="predicted"/>
<evidence type="ECO:0000256" key="4">
    <source>
        <dbReference type="ARBA" id="ARBA00022840"/>
    </source>
</evidence>
<dbReference type="InterPro" id="IPR029048">
    <property type="entry name" value="HSP70_C_sf"/>
</dbReference>
<evidence type="ECO:0000256" key="1">
    <source>
        <dbReference type="ARBA" id="ARBA00004319"/>
    </source>
</evidence>
<dbReference type="PANTHER" id="PTHR45639">
    <property type="entry name" value="HSC70CB, ISOFORM G-RELATED"/>
    <property type="match status" value="1"/>
</dbReference>
<dbReference type="GO" id="GO:0034663">
    <property type="term" value="C:endoplasmic reticulum chaperone complex"/>
    <property type="evidence" value="ECO:0007669"/>
    <property type="project" value="TreeGrafter"/>
</dbReference>
<dbReference type="InterPro" id="IPR043129">
    <property type="entry name" value="ATPase_NBD"/>
</dbReference>
<dbReference type="GO" id="GO:0140662">
    <property type="term" value="F:ATP-dependent protein folding chaperone"/>
    <property type="evidence" value="ECO:0007669"/>
    <property type="project" value="InterPro"/>
</dbReference>
<keyword evidence="2 7" id="KW-0732">Signal</keyword>
<dbReference type="FunFam" id="3.30.420.40:FF:000171">
    <property type="entry name" value="Heat shock 70 kDa protein 4"/>
    <property type="match status" value="1"/>
</dbReference>
<reference evidence="8" key="1">
    <citation type="journal article" date="2021" name="G3 (Bethesda)">
        <title>Genomic diversity, chromosomal rearrangements, and interspecies hybridization in the ogataea polymorpha species complex.</title>
        <authorList>
            <person name="Hanson S.J."/>
            <person name="Cinneide E.O."/>
            <person name="Salzberg L.I."/>
            <person name="Wolfe K.H."/>
            <person name="McGowan J."/>
            <person name="Fitzpatrick D.A."/>
            <person name="Matlin K."/>
        </authorList>
    </citation>
    <scope>NUCLEOTIDE SEQUENCE</scope>
    <source>
        <strain evidence="8">83-405-1</strain>
    </source>
</reference>
<dbReference type="Gene3D" id="3.30.420.40">
    <property type="match status" value="2"/>
</dbReference>
<dbReference type="GO" id="GO:0005788">
    <property type="term" value="C:endoplasmic reticulum lumen"/>
    <property type="evidence" value="ECO:0007669"/>
    <property type="project" value="UniProtKB-SubCell"/>
</dbReference>
<keyword evidence="5" id="KW-0143">Chaperone</keyword>
<keyword evidence="4" id="KW-0067">ATP-binding</keyword>
<sequence>MKVLDLVALFFVFVQGWASLLAIDFGQDYSKAALVAPGVAFDLILTDETKRKHQSGVAILAKDGQIERKFNSHALSACTRTPQSCFFELKSLIGRQIDEPQVTRFEKKYQGIKVVAASSQRPTVAFDVNGEVYLLEEVLGMVLEEIKKRAELHWDQTLGGGSSNTISDVVLSVPGFLDQAQRTALVDAAEIAGLNVVALIDDGLAVALNYASTRDFEQKQYHVIYDVGAGSTKATLVSFSKDNETLRVENEGYGYDETFGGNLFTESLQAIIEDKFLAQHQIKPETLWSDARAMNRLRQSAEKAKLVLSANSETKVSVESLINDIDLKVVVSRDEFEEYMTEHMDRIVAPLAAAVGDRKVESVILAGGSTRVPFVQKHLAKYLGGDALLSKSVNADEAAVFGTLLGGISVSGKFRTRPIELVQHATRNFELAAGGQMAVVFNESSVSREASVALPGLKGMLGDVQVDFFEAGQLFSQYKFKNEINSTACPGGVDYFANCTLDSRKLFVLRSLEAVCADNGSVRSSLTAKPSHPGYKPLGSLAKYQSASKLRSLTNQDKQRQQRDALINSLEASLYDLRGYAEDENVVANGPPSMVRAARDMVSELLDWLEDVPATASVKDIQEKYDDVRVMRIKLETLVHHGDRLLSLAEFARLKEKALETMYKLQDFMVVMSQDALSLRANYTELGLDFEEANKRVKVKVPEVDEQELEQRMRRISDFVGVVDHFETHEGEIDAKDKETLFDLRERVLEELKEVQSTYRALKQAHEKRIRSLREQLKKAEKRLEKKAEGATESAQEAEPSGHDEL</sequence>
<evidence type="ECO:0000256" key="7">
    <source>
        <dbReference type="SAM" id="SignalP"/>
    </source>
</evidence>
<feature type="region of interest" description="Disordered" evidence="6">
    <location>
        <begin position="781"/>
        <end position="806"/>
    </location>
</feature>
<dbReference type="Proteomes" id="UP000738402">
    <property type="component" value="Unassembled WGS sequence"/>
</dbReference>
<dbReference type="PRINTS" id="PR00301">
    <property type="entry name" value="HEATSHOCK70"/>
</dbReference>
<feature type="compositionally biased region" description="Basic and acidic residues" evidence="6">
    <location>
        <begin position="781"/>
        <end position="790"/>
    </location>
</feature>
<accession>A0AAN6D5X6</accession>
<organism evidence="8 9">
    <name type="scientific">Ogataea haglerorum</name>
    <dbReference type="NCBI Taxonomy" id="1937702"/>
    <lineage>
        <taxon>Eukaryota</taxon>
        <taxon>Fungi</taxon>
        <taxon>Dikarya</taxon>
        <taxon>Ascomycota</taxon>
        <taxon>Saccharomycotina</taxon>
        <taxon>Pichiomycetes</taxon>
        <taxon>Pichiales</taxon>
        <taxon>Pichiaceae</taxon>
        <taxon>Ogataea</taxon>
    </lineage>
</organism>
<dbReference type="SUPFAM" id="SSF53067">
    <property type="entry name" value="Actin-like ATPase domain"/>
    <property type="match status" value="2"/>
</dbReference>
<comment type="subcellular location">
    <subcellularLocation>
        <location evidence="1">Endoplasmic reticulum lumen</location>
    </subcellularLocation>
</comment>
<evidence type="ECO:0000256" key="2">
    <source>
        <dbReference type="ARBA" id="ARBA00022729"/>
    </source>
</evidence>
<name>A0AAN6D5X6_9ASCO</name>
<dbReference type="AlphaFoldDB" id="A0AAN6D5X6"/>
<dbReference type="InterPro" id="IPR013126">
    <property type="entry name" value="Hsp_70_fam"/>
</dbReference>
<evidence type="ECO:0000313" key="9">
    <source>
        <dbReference type="Proteomes" id="UP000738402"/>
    </source>
</evidence>
<comment type="caution">
    <text evidence="8">The sequence shown here is derived from an EMBL/GenBank/DDBJ whole genome shotgun (WGS) entry which is preliminary data.</text>
</comment>